<sequence>MGSINDTPLALDFRSDTVTQPPEGMWEMMRAAELGDDGLDGDQTARRLEEETANLLGKDAAIYLPTATMANLLTVLATAPRGAQVITQINSHLYSAERAGSTLAGVLYTAIGGRQGELCLDSLADILLSVSGPSIALVCTENTHNDSGGIVLSLDYSRRLYELCAARGVPVHLDGARIFNASVALGCSAARIAQYADSVTVCLSKGLSAPGGALLVGSSPLVRQARLLRKTVGGTQRQTGILAAAGLYAIRHMSARLAEDHRRACMLAQGLRGLFPSAQCDLPDSNIVLLDLAGSKLASRNVVDALAQVGIQARARRESRTRFVTHRHITDASVAAVLARCIDWAREF</sequence>
<dbReference type="Gene3D" id="3.40.640.10">
    <property type="entry name" value="Type I PLP-dependent aspartate aminotransferase-like (Major domain)"/>
    <property type="match status" value="1"/>
</dbReference>
<dbReference type="PANTHER" id="PTHR48097:SF9">
    <property type="entry name" value="L-THREONINE ALDOLASE"/>
    <property type="match status" value="1"/>
</dbReference>
<feature type="modified residue" description="N6-(pyridoxal phosphate)lysine" evidence="6">
    <location>
        <position position="205"/>
    </location>
</feature>
<dbReference type="RefSeq" id="WP_024004836.1">
    <property type="nucleotide sequence ID" value="NZ_KI650979.1"/>
</dbReference>
<dbReference type="PANTHER" id="PTHR48097">
    <property type="entry name" value="L-THREONINE ALDOLASE-RELATED"/>
    <property type="match status" value="1"/>
</dbReference>
<evidence type="ECO:0000256" key="6">
    <source>
        <dbReference type="PIRSR" id="PIRSR017617-1"/>
    </source>
</evidence>
<dbReference type="Pfam" id="PF01212">
    <property type="entry name" value="Beta_elim_lyase"/>
    <property type="match status" value="1"/>
</dbReference>
<organism evidence="8 9">
    <name type="scientific">Advenella kashmirensis W13003</name>
    <dbReference type="NCBI Taxonomy" id="1424334"/>
    <lineage>
        <taxon>Bacteria</taxon>
        <taxon>Pseudomonadati</taxon>
        <taxon>Pseudomonadota</taxon>
        <taxon>Betaproteobacteria</taxon>
        <taxon>Burkholderiales</taxon>
        <taxon>Alcaligenaceae</taxon>
    </lineage>
</organism>
<proteinExistence type="inferred from homology"/>
<comment type="caution">
    <text evidence="8">The sequence shown here is derived from an EMBL/GenBank/DDBJ whole genome shotgun (WGS) entry which is preliminary data.</text>
</comment>
<comment type="subunit">
    <text evidence="3">Homotetramer.</text>
</comment>
<evidence type="ECO:0000256" key="2">
    <source>
        <dbReference type="ARBA" id="ARBA00006966"/>
    </source>
</evidence>
<evidence type="ECO:0000259" key="7">
    <source>
        <dbReference type="Pfam" id="PF01212"/>
    </source>
</evidence>
<dbReference type="InterPro" id="IPR023603">
    <property type="entry name" value="Low_specificity_L-TA-like"/>
</dbReference>
<evidence type="ECO:0000313" key="9">
    <source>
        <dbReference type="Proteomes" id="UP000018733"/>
    </source>
</evidence>
<comment type="cofactor">
    <cofactor evidence="1">
        <name>pyridoxal 5'-phosphate</name>
        <dbReference type="ChEBI" id="CHEBI:597326"/>
    </cofactor>
</comment>
<protein>
    <submittedName>
        <fullName evidence="8">Threonine aldolase</fullName>
    </submittedName>
</protein>
<dbReference type="PIRSF" id="PIRSF017617">
    <property type="entry name" value="Thr_aldolase"/>
    <property type="match status" value="1"/>
</dbReference>
<dbReference type="InterPro" id="IPR015424">
    <property type="entry name" value="PyrdxlP-dep_Trfase"/>
</dbReference>
<comment type="similarity">
    <text evidence="2">Belongs to the threonine aldolase family.</text>
</comment>
<dbReference type="Proteomes" id="UP000018733">
    <property type="component" value="Unassembled WGS sequence"/>
</dbReference>
<name>V8QTS5_9BURK</name>
<gene>
    <name evidence="8" type="ORF">W822_09315</name>
</gene>
<evidence type="ECO:0000256" key="4">
    <source>
        <dbReference type="ARBA" id="ARBA00022898"/>
    </source>
</evidence>
<dbReference type="GO" id="GO:0008732">
    <property type="term" value="F:L-allo-threonine aldolase activity"/>
    <property type="evidence" value="ECO:0007669"/>
    <property type="project" value="TreeGrafter"/>
</dbReference>
<dbReference type="InterPro" id="IPR015421">
    <property type="entry name" value="PyrdxlP-dep_Trfase_major"/>
</dbReference>
<dbReference type="PATRIC" id="fig|1424334.3.peg.1872"/>
<dbReference type="NCBIfam" id="NF041359">
    <property type="entry name" value="GntG_guanitoxin"/>
    <property type="match status" value="1"/>
</dbReference>
<evidence type="ECO:0000256" key="5">
    <source>
        <dbReference type="ARBA" id="ARBA00023239"/>
    </source>
</evidence>
<dbReference type="GO" id="GO:0005829">
    <property type="term" value="C:cytosol"/>
    <property type="evidence" value="ECO:0007669"/>
    <property type="project" value="TreeGrafter"/>
</dbReference>
<dbReference type="HOGENOM" id="CLU_029381_0_1_4"/>
<dbReference type="STRING" id="1424334.W822_09315"/>
<dbReference type="eggNOG" id="COG2008">
    <property type="taxonomic scope" value="Bacteria"/>
</dbReference>
<dbReference type="FunFam" id="3.40.640.10:FF:000030">
    <property type="entry name" value="Low-specificity L-threonine aldolase"/>
    <property type="match status" value="1"/>
</dbReference>
<dbReference type="SUPFAM" id="SSF53383">
    <property type="entry name" value="PLP-dependent transferases"/>
    <property type="match status" value="1"/>
</dbReference>
<reference evidence="8 9" key="1">
    <citation type="journal article" date="2014" name="Genome Announc.">
        <title>Draft Genome Sequence of Advenella kashmirensis Strain W13003, a Polycyclic Aromatic Hydrocarbon-Degrading Bacterium.</title>
        <authorList>
            <person name="Wang X."/>
            <person name="Jin D."/>
            <person name="Zhou L."/>
            <person name="Wu L."/>
            <person name="An W."/>
            <person name="Zhao L."/>
        </authorList>
    </citation>
    <scope>NUCLEOTIDE SEQUENCE [LARGE SCALE GENOMIC DNA]</scope>
    <source>
        <strain evidence="8 9">W13003</strain>
    </source>
</reference>
<evidence type="ECO:0000256" key="3">
    <source>
        <dbReference type="ARBA" id="ARBA00011881"/>
    </source>
</evidence>
<evidence type="ECO:0000313" key="8">
    <source>
        <dbReference type="EMBL" id="ETF03012.1"/>
    </source>
</evidence>
<dbReference type="Gene3D" id="3.90.1150.10">
    <property type="entry name" value="Aspartate Aminotransferase, domain 1"/>
    <property type="match status" value="1"/>
</dbReference>
<dbReference type="AlphaFoldDB" id="V8QTS5"/>
<dbReference type="InterPro" id="IPR001597">
    <property type="entry name" value="ArAA_b-elim_lyase/Thr_aldolase"/>
</dbReference>
<dbReference type="GO" id="GO:0006545">
    <property type="term" value="P:glycine biosynthetic process"/>
    <property type="evidence" value="ECO:0007669"/>
    <property type="project" value="TreeGrafter"/>
</dbReference>
<dbReference type="InterPro" id="IPR015422">
    <property type="entry name" value="PyrdxlP-dep_Trfase_small"/>
</dbReference>
<keyword evidence="4" id="KW-0663">Pyridoxal phosphate</keyword>
<dbReference type="GO" id="GO:0006567">
    <property type="term" value="P:L-threonine catabolic process"/>
    <property type="evidence" value="ECO:0007669"/>
    <property type="project" value="TreeGrafter"/>
</dbReference>
<keyword evidence="5" id="KW-0456">Lyase</keyword>
<accession>V8QTS5</accession>
<dbReference type="EMBL" id="AYXT01000009">
    <property type="protein sequence ID" value="ETF03012.1"/>
    <property type="molecule type" value="Genomic_DNA"/>
</dbReference>
<evidence type="ECO:0000256" key="1">
    <source>
        <dbReference type="ARBA" id="ARBA00001933"/>
    </source>
</evidence>
<keyword evidence="9" id="KW-1185">Reference proteome</keyword>
<feature type="domain" description="Aromatic amino acid beta-eliminating lyase/threonine aldolase" evidence="7">
    <location>
        <begin position="12"/>
        <end position="290"/>
    </location>
</feature>